<organism evidence="2 3">
    <name type="scientific">Paramecium primaurelia</name>
    <dbReference type="NCBI Taxonomy" id="5886"/>
    <lineage>
        <taxon>Eukaryota</taxon>
        <taxon>Sar</taxon>
        <taxon>Alveolata</taxon>
        <taxon>Ciliophora</taxon>
        <taxon>Intramacronucleata</taxon>
        <taxon>Oligohymenophorea</taxon>
        <taxon>Peniculida</taxon>
        <taxon>Parameciidae</taxon>
        <taxon>Paramecium</taxon>
    </lineage>
</organism>
<feature type="compositionally biased region" description="Low complexity" evidence="1">
    <location>
        <begin position="763"/>
        <end position="773"/>
    </location>
</feature>
<keyword evidence="3" id="KW-1185">Reference proteome</keyword>
<proteinExistence type="predicted"/>
<feature type="compositionally biased region" description="Basic and acidic residues" evidence="1">
    <location>
        <begin position="873"/>
        <end position="889"/>
    </location>
</feature>
<dbReference type="AlphaFoldDB" id="A0A8S1L273"/>
<gene>
    <name evidence="2" type="ORF">PPRIM_AZ9-3.1.T0280002</name>
</gene>
<protein>
    <submittedName>
        <fullName evidence="2">Uncharacterized protein</fullName>
    </submittedName>
</protein>
<sequence length="1029" mass="120260">MLNNCYTLRHSPVFRNPKSNIAVQQLTTLINETAGRLSPLQPQVKKIIGIKKNSSTDHQLPLCEVPFQTNFFAQHENDLSYSNRSNIQTNRQFSRNQRTQSVYTGNKENFVRSPTRSPFSKPVIQKDCYTPIYKRSPIQRVQSPGIIAGIRQTNQKGFGSISPLRIQQKPNLREPLSEMVDNLKQNILRDIQEVTKKYSNTIIQVNQLPERIKQEHREVKYDDIKAQEFKKQKYLEHQALLLQQQLELIKQQQQKLVVQNKQSFCSQENLINATLDQNKHFQQRQHDLTFLKSLENQNRSQSFVDQQSNFQSLRQDQTQKIKQIQEIKKFTYDPQYQLQVAQQQVDERTPLQNISKYNQQIDYLQRLNNKIESIQKYQHQVPEQKNDEFYKTKKQLDQYVTNTIDMNQEKQSFNQFQSPTNYNQEKQYPVFNTTRNGYSPIGNRELLIANKESTINMLNNNKQMLSTLNSQNELQKLKNLQLELMQNKPLFEQPKQSKIEFNFNKSQETGEAKIEKNYFNSFAQTQQLQIEKTSKQEMSQENNQENFNFNKTKITVNNPQQQQKQQLQPQQSKYIQLQNQQEKFSAYQDISKQITQQKLPAYLKGADETDDDVNNQITISNLSSIIPAEISANQNKKINVSFESSIEQQQFDYLKGSDCRNTFGPLQLETILKSPKNNHQVIPERNSPCQPEFDLNSSRQQKQNHNNYQEITYDNEEENQLNSSRQCINNNQSLKKETRLKNDEVTKEINVIEQIETMGKIVKSQSQSQSQSRQSRDSKSLENSSKNSKLQNSGSTYKTKSPQNNSTAKQLQVYSPMGTKNSILVKPFQKESPSNRTITKESEKNKNQIKSQQSILENKNCDKISSGQSQRYSDYKDEVNKVDKDKQEQDYSSNNSSRYEQMLQNFQNIKNQSRIEFQQENQTFKQSMQVNECEHISDFVIFSDKQNENQLEIVKKKTVTFNEQLIQQSPLEKEKLQGGTNFCDFMKIKALDILSSDSIPTISQDAFTLTQLQPKGGISFLQYKQQLEN</sequence>
<feature type="compositionally biased region" description="Polar residues" evidence="1">
    <location>
        <begin position="796"/>
        <end position="822"/>
    </location>
</feature>
<dbReference type="Proteomes" id="UP000688137">
    <property type="component" value="Unassembled WGS sequence"/>
</dbReference>
<accession>A0A8S1L273</accession>
<comment type="caution">
    <text evidence="2">The sequence shown here is derived from an EMBL/GenBank/DDBJ whole genome shotgun (WGS) entry which is preliminary data.</text>
</comment>
<feature type="compositionally biased region" description="Low complexity" evidence="1">
    <location>
        <begin position="781"/>
        <end position="795"/>
    </location>
</feature>
<evidence type="ECO:0000256" key="1">
    <source>
        <dbReference type="SAM" id="MobiDB-lite"/>
    </source>
</evidence>
<name>A0A8S1L273_PARPR</name>
<feature type="region of interest" description="Disordered" evidence="1">
    <location>
        <begin position="678"/>
        <end position="702"/>
    </location>
</feature>
<dbReference type="OMA" id="FAQHEND"/>
<feature type="compositionally biased region" description="Polar residues" evidence="1">
    <location>
        <begin position="848"/>
        <end position="872"/>
    </location>
</feature>
<evidence type="ECO:0000313" key="2">
    <source>
        <dbReference type="EMBL" id="CAD8058756.1"/>
    </source>
</evidence>
<evidence type="ECO:0000313" key="3">
    <source>
        <dbReference type="Proteomes" id="UP000688137"/>
    </source>
</evidence>
<reference evidence="2" key="1">
    <citation type="submission" date="2021-01" db="EMBL/GenBank/DDBJ databases">
        <authorList>
            <consortium name="Genoscope - CEA"/>
            <person name="William W."/>
        </authorList>
    </citation>
    <scope>NUCLEOTIDE SEQUENCE</scope>
</reference>
<dbReference type="EMBL" id="CAJJDM010000027">
    <property type="protein sequence ID" value="CAD8058756.1"/>
    <property type="molecule type" value="Genomic_DNA"/>
</dbReference>
<feature type="region of interest" description="Disordered" evidence="1">
    <location>
        <begin position="761"/>
        <end position="895"/>
    </location>
</feature>